<protein>
    <submittedName>
        <fullName evidence="2">Uncharacterized protein LOC142164104</fullName>
    </submittedName>
</protein>
<sequence length="535" mass="61091">MEMLKQIQVNIPLIDVLREMLGYAKMMKDLMSRKFDFQDLATVTLTQTCSAVVSRPIAEKLSDPGSFTIPCTIGSYAFAKALCDLGASINLMPLSIYKKLGIGITRPTSMLLQLADRMVKRPSGILDDVLVQVGKFVFLADFVILDCKVDEKIPIILGRLFLSTRRALIDCEMSELKIRLNNEEITFNVQKSMRQPSEFANCSLLDTTDVIMEEDDEALNAKNPLTSCLMNLEEVNSEELAEWVLGLSRARVLEKRARIQAFTLGRKKDPSSQAIDRSTTTIGAKTATISPEVLKECKNAIGWIIADNKGISSAFYIHKILLEDRHKPSREHQRRLNPNMKEVVKKEMIKWLDAGIIFPISYSNWVSPVQCVPKKGGMTVVQNENNELISTRIVTGWRICMDYRRLNKATRKYHFPLSFIDQMLDRLAGRSHFFFLDGYSGYNQISIALEDREKTSFTCPYCIYAFRIMSFGLYNAPTTFQRYLIDKKESKSHLIRWVLLLQEFDLEIRDRKGTDNQVTDHLSRLEGAEMKVEVE</sequence>
<proteinExistence type="predicted"/>
<evidence type="ECO:0000313" key="2">
    <source>
        <dbReference type="RefSeq" id="XP_075077381.1"/>
    </source>
</evidence>
<dbReference type="RefSeq" id="XP_075077381.1">
    <property type="nucleotide sequence ID" value="XM_075221280.1"/>
</dbReference>
<evidence type="ECO:0000313" key="1">
    <source>
        <dbReference type="Proteomes" id="UP000790787"/>
    </source>
</evidence>
<name>A0AC58RXB6_TOBAC</name>
<reference evidence="1" key="1">
    <citation type="journal article" date="2014" name="Nat. Commun.">
        <title>The tobacco genome sequence and its comparison with those of tomato and potato.</title>
        <authorList>
            <person name="Sierro N."/>
            <person name="Battey J.N."/>
            <person name="Ouadi S."/>
            <person name="Bakaher N."/>
            <person name="Bovet L."/>
            <person name="Willig A."/>
            <person name="Goepfert S."/>
            <person name="Peitsch M.C."/>
            <person name="Ivanov N.V."/>
        </authorList>
    </citation>
    <scope>NUCLEOTIDE SEQUENCE [LARGE SCALE GENOMIC DNA]</scope>
</reference>
<gene>
    <name evidence="2" type="primary">LOC142164104</name>
</gene>
<accession>A0AC58RXB6</accession>
<keyword evidence="1" id="KW-1185">Reference proteome</keyword>
<reference evidence="2" key="2">
    <citation type="submission" date="2025-08" db="UniProtKB">
        <authorList>
            <consortium name="RefSeq"/>
        </authorList>
    </citation>
    <scope>IDENTIFICATION</scope>
    <source>
        <tissue evidence="2">Leaf</tissue>
    </source>
</reference>
<organism evidence="1 2">
    <name type="scientific">Nicotiana tabacum</name>
    <name type="common">Common tobacco</name>
    <dbReference type="NCBI Taxonomy" id="4097"/>
    <lineage>
        <taxon>Eukaryota</taxon>
        <taxon>Viridiplantae</taxon>
        <taxon>Streptophyta</taxon>
        <taxon>Embryophyta</taxon>
        <taxon>Tracheophyta</taxon>
        <taxon>Spermatophyta</taxon>
        <taxon>Magnoliopsida</taxon>
        <taxon>eudicotyledons</taxon>
        <taxon>Gunneridae</taxon>
        <taxon>Pentapetalae</taxon>
        <taxon>asterids</taxon>
        <taxon>lamiids</taxon>
        <taxon>Solanales</taxon>
        <taxon>Solanaceae</taxon>
        <taxon>Nicotianoideae</taxon>
        <taxon>Nicotianeae</taxon>
        <taxon>Nicotiana</taxon>
    </lineage>
</organism>
<dbReference type="Proteomes" id="UP000790787">
    <property type="component" value="Chromosome 9"/>
</dbReference>